<protein>
    <submittedName>
        <fullName evidence="2">Uncharacterized protein</fullName>
    </submittedName>
</protein>
<evidence type="ECO:0000313" key="3">
    <source>
        <dbReference type="Proteomes" id="UP000003481"/>
    </source>
</evidence>
<dbReference type="InterPro" id="IPR008478">
    <property type="entry name" value="DUF759_BOR_spp"/>
</dbReference>
<dbReference type="HOGENOM" id="CLU_036579_0_0_12"/>
<accession>B9X9D2</accession>
<dbReference type="Pfam" id="PF05537">
    <property type="entry name" value="DUF759"/>
    <property type="match status" value="1"/>
</dbReference>
<proteinExistence type="predicted"/>
<reference evidence="2 3" key="1">
    <citation type="submission" date="2009-02" db="EMBL/GenBank/DDBJ databases">
        <authorList>
            <person name="Fraser-Liggett C.M."/>
            <person name="Mongodin E.F."/>
            <person name="Casjens B."/>
            <person name="Dunn J."/>
            <person name="Luft B."/>
            <person name="Qiu W."/>
            <person name="Schutzer S."/>
            <person name="Sebastian Y."/>
        </authorList>
    </citation>
    <scope>NUCLEOTIDE SEQUENCE [LARGE SCALE GENOMIC DNA]</scope>
    <source>
        <strain evidence="2 3">A14S</strain>
        <plasmid evidence="2">cp32_187</plasmid>
    </source>
</reference>
<sequence length="449" mass="49700">MGDKFTIKFKGVLDHAATKKAIEQDITKMEKYLKPKKSSLGSTKDIVKNNLSDKKKELSKQSKFESLRERVEKYRLTQTKKLMKQGMGFEKARKEAFKRSLMSDRDKRRLEYKELAKESKARNKMLAASQGKGLVAKIAIGSALGTVIGNAMSKVGGGIVGFLYGFMKKSIEDQAKQDKLKQLNSVVFKENERTKIWGALKGMKGFERDLEKEDLLRTASVLRGDLRELGLANEDNVVNAAKLSALLRSTGLASDNESAVNVVSQLLKGNATEAFDMLKPIDDFGKKYLETMKDKWELSTKEGGKLELRPEKILELIRDISSLKITGHSSDVNQAKSDLANIEQTLQDLTNNVLRPIISTVSTGINFVKNIFSGKFTINGFINKIGTSITDAIKSAFAGFTIDGIITKVRSFLPKWMGGTGNVAENVPIKDTTPKADSTPNSDDTNKVK</sequence>
<dbReference type="Proteomes" id="UP000003481">
    <property type="component" value="Unassembled WGS sequence"/>
</dbReference>
<evidence type="ECO:0000313" key="2">
    <source>
        <dbReference type="EMBL" id="EEF84023.1"/>
    </source>
</evidence>
<geneLocation type="plasmid" evidence="2">
    <name>cp32_187</name>
</geneLocation>
<gene>
    <name evidence="2" type="ORF">BSPA14S_PA0144</name>
</gene>
<feature type="region of interest" description="Disordered" evidence="1">
    <location>
        <begin position="423"/>
        <end position="449"/>
    </location>
</feature>
<evidence type="ECO:0000256" key="1">
    <source>
        <dbReference type="SAM" id="MobiDB-lite"/>
    </source>
</evidence>
<keyword evidence="2" id="KW-0614">Plasmid</keyword>
<dbReference type="RefSeq" id="WP_006434244.1">
    <property type="nucleotide sequence ID" value="NZ_ABKB02000028.1"/>
</dbReference>
<comment type="caution">
    <text evidence="2">The sequence shown here is derived from an EMBL/GenBank/DDBJ whole genome shotgun (WGS) entry which is preliminary data.</text>
</comment>
<dbReference type="EMBL" id="ABKB02000028">
    <property type="protein sequence ID" value="EEF84023.1"/>
    <property type="molecule type" value="Genomic_DNA"/>
</dbReference>
<name>B9X9D2_9SPIR</name>
<dbReference type="OrthoDB" id="351082at2"/>
<feature type="region of interest" description="Disordered" evidence="1">
    <location>
        <begin position="37"/>
        <end position="60"/>
    </location>
</feature>
<feature type="compositionally biased region" description="Basic and acidic residues" evidence="1">
    <location>
        <begin position="45"/>
        <end position="60"/>
    </location>
</feature>
<organism evidence="2 3">
    <name type="scientific">Borreliella spielmanii A14S</name>
    <dbReference type="NCBI Taxonomy" id="498742"/>
    <lineage>
        <taxon>Bacteria</taxon>
        <taxon>Pseudomonadati</taxon>
        <taxon>Spirochaetota</taxon>
        <taxon>Spirochaetia</taxon>
        <taxon>Spirochaetales</taxon>
        <taxon>Borreliaceae</taxon>
        <taxon>Borreliella</taxon>
    </lineage>
</organism>
<dbReference type="AlphaFoldDB" id="B9X9D2"/>